<reference evidence="2" key="2">
    <citation type="journal article" date="2024" name="Plant">
        <title>Genomic evolution and insights into agronomic trait innovations of Sesamum species.</title>
        <authorList>
            <person name="Miao H."/>
            <person name="Wang L."/>
            <person name="Qu L."/>
            <person name="Liu H."/>
            <person name="Sun Y."/>
            <person name="Le M."/>
            <person name="Wang Q."/>
            <person name="Wei S."/>
            <person name="Zheng Y."/>
            <person name="Lin W."/>
            <person name="Duan Y."/>
            <person name="Cao H."/>
            <person name="Xiong S."/>
            <person name="Wang X."/>
            <person name="Wei L."/>
            <person name="Li C."/>
            <person name="Ma Q."/>
            <person name="Ju M."/>
            <person name="Zhao R."/>
            <person name="Li G."/>
            <person name="Mu C."/>
            <person name="Tian Q."/>
            <person name="Mei H."/>
            <person name="Zhang T."/>
            <person name="Gao T."/>
            <person name="Zhang H."/>
        </authorList>
    </citation>
    <scope>NUCLEOTIDE SEQUENCE</scope>
    <source>
        <strain evidence="2">G02</strain>
    </source>
</reference>
<accession>A0AAW2WAG2</accession>
<reference evidence="2" key="1">
    <citation type="submission" date="2020-06" db="EMBL/GenBank/DDBJ databases">
        <authorList>
            <person name="Li T."/>
            <person name="Hu X."/>
            <person name="Zhang T."/>
            <person name="Song X."/>
            <person name="Zhang H."/>
            <person name="Dai N."/>
            <person name="Sheng W."/>
            <person name="Hou X."/>
            <person name="Wei L."/>
        </authorList>
    </citation>
    <scope>NUCLEOTIDE SEQUENCE</scope>
    <source>
        <strain evidence="2">G02</strain>
        <tissue evidence="2">Leaf</tissue>
    </source>
</reference>
<name>A0AAW2WAG2_SESRA</name>
<organism evidence="2">
    <name type="scientific">Sesamum radiatum</name>
    <name type="common">Black benniseed</name>
    <dbReference type="NCBI Taxonomy" id="300843"/>
    <lineage>
        <taxon>Eukaryota</taxon>
        <taxon>Viridiplantae</taxon>
        <taxon>Streptophyta</taxon>
        <taxon>Embryophyta</taxon>
        <taxon>Tracheophyta</taxon>
        <taxon>Spermatophyta</taxon>
        <taxon>Magnoliopsida</taxon>
        <taxon>eudicotyledons</taxon>
        <taxon>Gunneridae</taxon>
        <taxon>Pentapetalae</taxon>
        <taxon>asterids</taxon>
        <taxon>lamiids</taxon>
        <taxon>Lamiales</taxon>
        <taxon>Pedaliaceae</taxon>
        <taxon>Sesamum</taxon>
    </lineage>
</organism>
<feature type="compositionally biased region" description="Basic and acidic residues" evidence="1">
    <location>
        <begin position="50"/>
        <end position="69"/>
    </location>
</feature>
<gene>
    <name evidence="2" type="ORF">Sradi_0479500</name>
</gene>
<evidence type="ECO:0000313" key="2">
    <source>
        <dbReference type="EMBL" id="KAL0437716.1"/>
    </source>
</evidence>
<sequence>MADNGRGQEQNTALVLSLKPYLLITVSIATATATPTPEHGRSNSPAGGNDGHHDEVDAGHRLDCRPITA</sequence>
<proteinExistence type="predicted"/>
<protein>
    <submittedName>
        <fullName evidence="2">Uncharacterized protein</fullName>
    </submittedName>
</protein>
<comment type="caution">
    <text evidence="2">The sequence shown here is derived from an EMBL/GenBank/DDBJ whole genome shotgun (WGS) entry which is preliminary data.</text>
</comment>
<evidence type="ECO:0000256" key="1">
    <source>
        <dbReference type="SAM" id="MobiDB-lite"/>
    </source>
</evidence>
<dbReference type="EMBL" id="JACGWJ010000002">
    <property type="protein sequence ID" value="KAL0437716.1"/>
    <property type="molecule type" value="Genomic_DNA"/>
</dbReference>
<feature type="region of interest" description="Disordered" evidence="1">
    <location>
        <begin position="32"/>
        <end position="69"/>
    </location>
</feature>
<dbReference type="AlphaFoldDB" id="A0AAW2WAG2"/>